<evidence type="ECO:0000256" key="6">
    <source>
        <dbReference type="ARBA" id="ARBA00022777"/>
    </source>
</evidence>
<evidence type="ECO:0000256" key="1">
    <source>
        <dbReference type="ARBA" id="ARBA00004123"/>
    </source>
</evidence>
<evidence type="ECO:0000256" key="4">
    <source>
        <dbReference type="ARBA" id="ARBA00022679"/>
    </source>
</evidence>
<organism evidence="14 15">
    <name type="scientific">Ascobolus immersus RN42</name>
    <dbReference type="NCBI Taxonomy" id="1160509"/>
    <lineage>
        <taxon>Eukaryota</taxon>
        <taxon>Fungi</taxon>
        <taxon>Dikarya</taxon>
        <taxon>Ascomycota</taxon>
        <taxon>Pezizomycotina</taxon>
        <taxon>Pezizomycetes</taxon>
        <taxon>Pezizales</taxon>
        <taxon>Ascobolaceae</taxon>
        <taxon>Ascobolus</taxon>
    </lineage>
</organism>
<dbReference type="PROSITE" id="PS00107">
    <property type="entry name" value="PROTEIN_KINASE_ATP"/>
    <property type="match status" value="1"/>
</dbReference>
<keyword evidence="4" id="KW-0808">Transferase</keyword>
<evidence type="ECO:0000256" key="9">
    <source>
        <dbReference type="ARBA" id="ARBA00047811"/>
    </source>
</evidence>
<evidence type="ECO:0000256" key="11">
    <source>
        <dbReference type="PROSITE-ProRule" id="PRU10141"/>
    </source>
</evidence>
<dbReference type="Proteomes" id="UP000275078">
    <property type="component" value="Unassembled WGS sequence"/>
</dbReference>
<dbReference type="SUPFAM" id="SSF56112">
    <property type="entry name" value="Protein kinase-like (PK-like)"/>
    <property type="match status" value="1"/>
</dbReference>
<dbReference type="Gene3D" id="3.30.200.20">
    <property type="entry name" value="Phosphorylase Kinase, domain 1"/>
    <property type="match status" value="1"/>
</dbReference>
<sequence length="567" mass="63163">MKRTSPPSSVTGPPPKRPLGVNGDGAPRFFSGCSSLKAYDIIRKLGEGTFGEVYKGKSRQTGQLVALKKILMANEKEGFPITALREIKLLKILDHPNVLSLLEMAVERQQDPYKKKTTIFMYMVTPYMDHDLSGLLENPSVNFTVPQTKCYMKQLLEGMRYLHSMQILHRDIKAANLLINNQGILKIADFGLARKFEEPPPVKGKGSGPATRDYTNFVVTRWYRPPELLLGERAYTSAIDMWGVGCVFAEMYRGKPILPGNSDVDQAHRIFKLCGSPTEMNMPGWEKLKGCEGVKTFGPYKRRLEIEYADLGPTGVSLLSELLKLDPLRRINAIDALTHEYFQTSPLPARPQDIPKFEESHELDRRQLRQHKNAALPPAPAGGSVGIAHNNVHPWDKPANHHSRPPPWNGPHSRIPGGGGGGRPPYDGPRGGSRPPDHHPPSLPPKPGVERRPWSPGRDRRPDRDRDRQPPWAAGGAAPSRDRDRSDRHLSSGPPPSAPPRIASTVSRPRPAQPVDSYVPSYSGPGSERTARNDSKKKDQSLPRDRQWVEIVLVVTSMMMDEQVKYG</sequence>
<comment type="catalytic activity">
    <reaction evidence="9">
        <text>L-threonyl-[protein] + ATP = O-phospho-L-threonyl-[protein] + ADP + H(+)</text>
        <dbReference type="Rhea" id="RHEA:46608"/>
        <dbReference type="Rhea" id="RHEA-COMP:11060"/>
        <dbReference type="Rhea" id="RHEA-COMP:11605"/>
        <dbReference type="ChEBI" id="CHEBI:15378"/>
        <dbReference type="ChEBI" id="CHEBI:30013"/>
        <dbReference type="ChEBI" id="CHEBI:30616"/>
        <dbReference type="ChEBI" id="CHEBI:61977"/>
        <dbReference type="ChEBI" id="CHEBI:456216"/>
        <dbReference type="EC" id="2.7.11.22"/>
    </reaction>
</comment>
<dbReference type="FunFam" id="3.30.200.20:FF:000124">
    <property type="entry name" value="Cyclin-dependent kinase 4"/>
    <property type="match status" value="1"/>
</dbReference>
<evidence type="ECO:0000256" key="10">
    <source>
        <dbReference type="ARBA" id="ARBA00048367"/>
    </source>
</evidence>
<evidence type="ECO:0000313" key="14">
    <source>
        <dbReference type="EMBL" id="RPA76372.1"/>
    </source>
</evidence>
<dbReference type="InterPro" id="IPR000719">
    <property type="entry name" value="Prot_kinase_dom"/>
</dbReference>
<dbReference type="Gene3D" id="1.10.510.10">
    <property type="entry name" value="Transferase(Phosphotransferase) domain 1"/>
    <property type="match status" value="1"/>
</dbReference>
<dbReference type="InterPro" id="IPR011009">
    <property type="entry name" value="Kinase-like_dom_sf"/>
</dbReference>
<evidence type="ECO:0000256" key="8">
    <source>
        <dbReference type="ARBA" id="ARBA00023242"/>
    </source>
</evidence>
<evidence type="ECO:0000313" key="15">
    <source>
        <dbReference type="Proteomes" id="UP000275078"/>
    </source>
</evidence>
<comment type="subcellular location">
    <subcellularLocation>
        <location evidence="1">Nucleus</location>
    </subcellularLocation>
</comment>
<evidence type="ECO:0000256" key="3">
    <source>
        <dbReference type="ARBA" id="ARBA00022527"/>
    </source>
</evidence>
<proteinExistence type="inferred from homology"/>
<evidence type="ECO:0000256" key="12">
    <source>
        <dbReference type="SAM" id="MobiDB-lite"/>
    </source>
</evidence>
<dbReference type="GO" id="GO:0005634">
    <property type="term" value="C:nucleus"/>
    <property type="evidence" value="ECO:0007669"/>
    <property type="project" value="UniProtKB-SubCell"/>
</dbReference>
<keyword evidence="6 14" id="KW-0418">Kinase</keyword>
<dbReference type="CDD" id="cd07866">
    <property type="entry name" value="STKc_BUR1"/>
    <property type="match status" value="1"/>
</dbReference>
<accession>A0A3N4HRA6</accession>
<dbReference type="STRING" id="1160509.A0A3N4HRA6"/>
<protein>
    <submittedName>
        <fullName evidence="14">Pkinase-domain-containing protein</fullName>
    </submittedName>
</protein>
<dbReference type="GO" id="GO:0005524">
    <property type="term" value="F:ATP binding"/>
    <property type="evidence" value="ECO:0007669"/>
    <property type="project" value="UniProtKB-UniRule"/>
</dbReference>
<feature type="compositionally biased region" description="Low complexity" evidence="12">
    <location>
        <begin position="1"/>
        <end position="11"/>
    </location>
</feature>
<feature type="region of interest" description="Disordered" evidence="12">
    <location>
        <begin position="374"/>
        <end position="547"/>
    </location>
</feature>
<feature type="compositionally biased region" description="Basic and acidic residues" evidence="12">
    <location>
        <begin position="529"/>
        <end position="547"/>
    </location>
</feature>
<feature type="compositionally biased region" description="Basic and acidic residues" evidence="12">
    <location>
        <begin position="448"/>
        <end position="469"/>
    </location>
</feature>
<dbReference type="EMBL" id="ML119745">
    <property type="protein sequence ID" value="RPA76372.1"/>
    <property type="molecule type" value="Genomic_DNA"/>
</dbReference>
<dbReference type="PROSITE" id="PS50011">
    <property type="entry name" value="PROTEIN_KINASE_DOM"/>
    <property type="match status" value="1"/>
</dbReference>
<keyword evidence="7 11" id="KW-0067">ATP-binding</keyword>
<dbReference type="PROSITE" id="PS00108">
    <property type="entry name" value="PROTEIN_KINASE_ST"/>
    <property type="match status" value="1"/>
</dbReference>
<dbReference type="Pfam" id="PF00069">
    <property type="entry name" value="Pkinase"/>
    <property type="match status" value="1"/>
</dbReference>
<comment type="similarity">
    <text evidence="2">Belongs to the protein kinase superfamily. CMGC Ser/Thr protein kinase family. CDC2/CDKX subfamily.</text>
</comment>
<gene>
    <name evidence="14" type="ORF">BJ508DRAFT_213693</name>
</gene>
<feature type="region of interest" description="Disordered" evidence="12">
    <location>
        <begin position="1"/>
        <end position="23"/>
    </location>
</feature>
<dbReference type="PANTHER" id="PTHR24056:SF233">
    <property type="entry name" value="CYCLIN-DEPENDENT KINASE 9"/>
    <property type="match status" value="1"/>
</dbReference>
<comment type="catalytic activity">
    <reaction evidence="10">
        <text>L-seryl-[protein] + ATP = O-phospho-L-seryl-[protein] + ADP + H(+)</text>
        <dbReference type="Rhea" id="RHEA:17989"/>
        <dbReference type="Rhea" id="RHEA-COMP:9863"/>
        <dbReference type="Rhea" id="RHEA-COMP:11604"/>
        <dbReference type="ChEBI" id="CHEBI:15378"/>
        <dbReference type="ChEBI" id="CHEBI:29999"/>
        <dbReference type="ChEBI" id="CHEBI:30616"/>
        <dbReference type="ChEBI" id="CHEBI:83421"/>
        <dbReference type="ChEBI" id="CHEBI:456216"/>
        <dbReference type="EC" id="2.7.11.22"/>
    </reaction>
</comment>
<dbReference type="OrthoDB" id="28397at2759"/>
<evidence type="ECO:0000256" key="7">
    <source>
        <dbReference type="ARBA" id="ARBA00022840"/>
    </source>
</evidence>
<keyword evidence="5 11" id="KW-0547">Nucleotide-binding</keyword>
<dbReference type="AlphaFoldDB" id="A0A3N4HRA6"/>
<evidence type="ECO:0000259" key="13">
    <source>
        <dbReference type="PROSITE" id="PS50011"/>
    </source>
</evidence>
<feature type="binding site" evidence="11">
    <location>
        <position position="68"/>
    </location>
    <ligand>
        <name>ATP</name>
        <dbReference type="ChEBI" id="CHEBI:30616"/>
    </ligand>
</feature>
<dbReference type="FunFam" id="1.10.510.10:FF:000562">
    <property type="entry name" value="Serine/threonine-protein kinase bur1"/>
    <property type="match status" value="1"/>
</dbReference>
<feature type="compositionally biased region" description="Basic and acidic residues" evidence="12">
    <location>
        <begin position="480"/>
        <end position="490"/>
    </location>
</feature>
<feature type="domain" description="Protein kinase" evidence="13">
    <location>
        <begin position="39"/>
        <end position="342"/>
    </location>
</feature>
<dbReference type="InterPro" id="IPR008271">
    <property type="entry name" value="Ser/Thr_kinase_AS"/>
</dbReference>
<dbReference type="GO" id="GO:0004693">
    <property type="term" value="F:cyclin-dependent protein serine/threonine kinase activity"/>
    <property type="evidence" value="ECO:0007669"/>
    <property type="project" value="UniProtKB-EC"/>
</dbReference>
<keyword evidence="15" id="KW-1185">Reference proteome</keyword>
<name>A0A3N4HRA6_ASCIM</name>
<evidence type="ECO:0000256" key="2">
    <source>
        <dbReference type="ARBA" id="ARBA00006485"/>
    </source>
</evidence>
<keyword evidence="3" id="KW-0723">Serine/threonine-protein kinase</keyword>
<dbReference type="InterPro" id="IPR017441">
    <property type="entry name" value="Protein_kinase_ATP_BS"/>
</dbReference>
<dbReference type="InterPro" id="IPR050108">
    <property type="entry name" value="CDK"/>
</dbReference>
<reference evidence="14 15" key="1">
    <citation type="journal article" date="2018" name="Nat. Ecol. Evol.">
        <title>Pezizomycetes genomes reveal the molecular basis of ectomycorrhizal truffle lifestyle.</title>
        <authorList>
            <person name="Murat C."/>
            <person name="Payen T."/>
            <person name="Noel B."/>
            <person name="Kuo A."/>
            <person name="Morin E."/>
            <person name="Chen J."/>
            <person name="Kohler A."/>
            <person name="Krizsan K."/>
            <person name="Balestrini R."/>
            <person name="Da Silva C."/>
            <person name="Montanini B."/>
            <person name="Hainaut M."/>
            <person name="Levati E."/>
            <person name="Barry K.W."/>
            <person name="Belfiori B."/>
            <person name="Cichocki N."/>
            <person name="Clum A."/>
            <person name="Dockter R.B."/>
            <person name="Fauchery L."/>
            <person name="Guy J."/>
            <person name="Iotti M."/>
            <person name="Le Tacon F."/>
            <person name="Lindquist E.A."/>
            <person name="Lipzen A."/>
            <person name="Malagnac F."/>
            <person name="Mello A."/>
            <person name="Molinier V."/>
            <person name="Miyauchi S."/>
            <person name="Poulain J."/>
            <person name="Riccioni C."/>
            <person name="Rubini A."/>
            <person name="Sitrit Y."/>
            <person name="Splivallo R."/>
            <person name="Traeger S."/>
            <person name="Wang M."/>
            <person name="Zifcakova L."/>
            <person name="Wipf D."/>
            <person name="Zambonelli A."/>
            <person name="Paolocci F."/>
            <person name="Nowrousian M."/>
            <person name="Ottonello S."/>
            <person name="Baldrian P."/>
            <person name="Spatafora J.W."/>
            <person name="Henrissat B."/>
            <person name="Nagy L.G."/>
            <person name="Aury J.M."/>
            <person name="Wincker P."/>
            <person name="Grigoriev I.V."/>
            <person name="Bonfante P."/>
            <person name="Martin F.M."/>
        </authorList>
    </citation>
    <scope>NUCLEOTIDE SEQUENCE [LARGE SCALE GENOMIC DNA]</scope>
    <source>
        <strain evidence="14 15">RN42</strain>
    </source>
</reference>
<keyword evidence="8" id="KW-0539">Nucleus</keyword>
<dbReference type="PANTHER" id="PTHR24056">
    <property type="entry name" value="CELL DIVISION PROTEIN KINASE"/>
    <property type="match status" value="1"/>
</dbReference>
<evidence type="ECO:0000256" key="5">
    <source>
        <dbReference type="ARBA" id="ARBA00022741"/>
    </source>
</evidence>
<dbReference type="SMART" id="SM00220">
    <property type="entry name" value="S_TKc"/>
    <property type="match status" value="1"/>
</dbReference>